<evidence type="ECO:0000256" key="6">
    <source>
        <dbReference type="ARBA" id="ARBA00023242"/>
    </source>
</evidence>
<comment type="similarity">
    <text evidence="2">Belongs to the SNAPC3/SRD2 family.</text>
</comment>
<keyword evidence="8" id="KW-1185">Reference proteome</keyword>
<dbReference type="GO" id="GO:0005634">
    <property type="term" value="C:nucleus"/>
    <property type="evidence" value="ECO:0007669"/>
    <property type="project" value="UniProtKB-SubCell"/>
</dbReference>
<evidence type="ECO:0000256" key="5">
    <source>
        <dbReference type="ARBA" id="ARBA00023163"/>
    </source>
</evidence>
<keyword evidence="3" id="KW-0805">Transcription regulation</keyword>
<keyword evidence="6" id="KW-0539">Nucleus</keyword>
<evidence type="ECO:0000313" key="7">
    <source>
        <dbReference type="EMBL" id="KAG6475433.1"/>
    </source>
</evidence>
<comment type="caution">
    <text evidence="7">The sequence shown here is derived from an EMBL/GenBank/DDBJ whole genome shotgun (WGS) entry which is preliminary data.</text>
</comment>
<evidence type="ECO:0000256" key="3">
    <source>
        <dbReference type="ARBA" id="ARBA00023015"/>
    </source>
</evidence>
<dbReference type="GO" id="GO:0001046">
    <property type="term" value="F:core promoter sequence-specific DNA binding"/>
    <property type="evidence" value="ECO:0007669"/>
    <property type="project" value="TreeGrafter"/>
</dbReference>
<dbReference type="InterPro" id="IPR022042">
    <property type="entry name" value="snRNA-activating_su3"/>
</dbReference>
<dbReference type="AlphaFoldDB" id="A0A8J5EYP2"/>
<evidence type="ECO:0000313" key="8">
    <source>
        <dbReference type="Proteomes" id="UP000734854"/>
    </source>
</evidence>
<evidence type="ECO:0000256" key="4">
    <source>
        <dbReference type="ARBA" id="ARBA00023125"/>
    </source>
</evidence>
<dbReference type="GO" id="GO:0019185">
    <property type="term" value="C:snRNA-activating protein complex"/>
    <property type="evidence" value="ECO:0007669"/>
    <property type="project" value="TreeGrafter"/>
</dbReference>
<keyword evidence="4" id="KW-0238">DNA-binding</keyword>
<evidence type="ECO:0000256" key="2">
    <source>
        <dbReference type="ARBA" id="ARBA00010410"/>
    </source>
</evidence>
<dbReference type="GO" id="GO:0000978">
    <property type="term" value="F:RNA polymerase II cis-regulatory region sequence-specific DNA binding"/>
    <property type="evidence" value="ECO:0007669"/>
    <property type="project" value="TreeGrafter"/>
</dbReference>
<dbReference type="GO" id="GO:0042795">
    <property type="term" value="P:snRNA transcription by RNA polymerase II"/>
    <property type="evidence" value="ECO:0007669"/>
    <property type="project" value="TreeGrafter"/>
</dbReference>
<dbReference type="GO" id="GO:0003681">
    <property type="term" value="F:bent DNA binding"/>
    <property type="evidence" value="ECO:0007669"/>
    <property type="project" value="TreeGrafter"/>
</dbReference>
<sequence>MEAAEEELQFQDHVSRLPFARGGPIFVPGVVGQLMSVSAFKADVLNELQSLQSELVNTGECNFEDELSVDELKVLTEEELVENALKDDVKDVACLDDSQLYLECSDDIGNSKFPEGIVSSSQKLKKMKSLRFITRPVKVKSVKSQEYVPVQFPEMVLCLEIYDNQYKWRKDTFCNDLTDPSSIDYSKPIFDWLKNNNDEAVKKWDYILSGGLKKEQKKLLGDMKVSSLPNFRSVDMHKTRFSDLGGFRLGSSYLYCHQVRNVFFLSGQLQAQHSDQRHETDPSRRCSESGRVPTPYFYTTTTLQEVLSL</sequence>
<gene>
    <name evidence="7" type="ORF">ZIOFF_064653</name>
</gene>
<comment type="subcellular location">
    <subcellularLocation>
        <location evidence="1">Nucleus</location>
    </subcellularLocation>
</comment>
<accession>A0A8J5EYP2</accession>
<keyword evidence="5" id="KW-0804">Transcription</keyword>
<dbReference type="Pfam" id="PF12251">
    <property type="entry name" value="SNAPC3"/>
    <property type="match status" value="1"/>
</dbReference>
<proteinExistence type="inferred from homology"/>
<reference evidence="7 8" key="1">
    <citation type="submission" date="2020-08" db="EMBL/GenBank/DDBJ databases">
        <title>Plant Genome Project.</title>
        <authorList>
            <person name="Zhang R.-G."/>
        </authorList>
    </citation>
    <scope>NUCLEOTIDE SEQUENCE [LARGE SCALE GENOMIC DNA]</scope>
    <source>
        <tissue evidence="7">Rhizome</tissue>
    </source>
</reference>
<dbReference type="GO" id="GO:0001006">
    <property type="term" value="F:RNA polymerase III type 3 promoter sequence-specific DNA binding"/>
    <property type="evidence" value="ECO:0007669"/>
    <property type="project" value="TreeGrafter"/>
</dbReference>
<organism evidence="7 8">
    <name type="scientific">Zingiber officinale</name>
    <name type="common">Ginger</name>
    <name type="synonym">Amomum zingiber</name>
    <dbReference type="NCBI Taxonomy" id="94328"/>
    <lineage>
        <taxon>Eukaryota</taxon>
        <taxon>Viridiplantae</taxon>
        <taxon>Streptophyta</taxon>
        <taxon>Embryophyta</taxon>
        <taxon>Tracheophyta</taxon>
        <taxon>Spermatophyta</taxon>
        <taxon>Magnoliopsida</taxon>
        <taxon>Liliopsida</taxon>
        <taxon>Zingiberales</taxon>
        <taxon>Zingiberaceae</taxon>
        <taxon>Zingiber</taxon>
    </lineage>
</organism>
<dbReference type="GO" id="GO:0042796">
    <property type="term" value="P:snRNA transcription by RNA polymerase III"/>
    <property type="evidence" value="ECO:0007669"/>
    <property type="project" value="TreeGrafter"/>
</dbReference>
<dbReference type="EMBL" id="JACMSC010000018">
    <property type="protein sequence ID" value="KAG6475433.1"/>
    <property type="molecule type" value="Genomic_DNA"/>
</dbReference>
<protein>
    <submittedName>
        <fullName evidence="7">Uncharacterized protein</fullName>
    </submittedName>
</protein>
<evidence type="ECO:0000256" key="1">
    <source>
        <dbReference type="ARBA" id="ARBA00004123"/>
    </source>
</evidence>
<name>A0A8J5EYP2_ZINOF</name>
<dbReference type="Proteomes" id="UP000734854">
    <property type="component" value="Unassembled WGS sequence"/>
</dbReference>
<dbReference type="PANTHER" id="PTHR13421:SF16">
    <property type="entry name" value="SNRNA-ACTIVATING PROTEIN COMPLEX SUBUNIT 3"/>
    <property type="match status" value="1"/>
</dbReference>
<dbReference type="PANTHER" id="PTHR13421">
    <property type="entry name" value="SNRNA-ACTIVATING PROTEIN COMPLEX SUBUNIT 3"/>
    <property type="match status" value="1"/>
</dbReference>